<sequence>RALPLVLTGLAALAGIVTWSAWPASHHRPATVPSPSAAVRHPSSTPAKATPRPAAKRFQPPARRGNHAGHGPGRHGRHPGHGKGGH</sequence>
<evidence type="ECO:0000313" key="2">
    <source>
        <dbReference type="EMBL" id="MFB9840292.1"/>
    </source>
</evidence>
<dbReference type="EMBL" id="JBHLZP010001010">
    <property type="protein sequence ID" value="MFB9840292.1"/>
    <property type="molecule type" value="Genomic_DNA"/>
</dbReference>
<reference evidence="2 3" key="1">
    <citation type="submission" date="2024-09" db="EMBL/GenBank/DDBJ databases">
        <authorList>
            <person name="Sun Q."/>
            <person name="Mori K."/>
        </authorList>
    </citation>
    <scope>NUCLEOTIDE SEQUENCE [LARGE SCALE GENOMIC DNA]</scope>
    <source>
        <strain evidence="2 3">TBRC 0563</strain>
    </source>
</reference>
<feature type="compositionally biased region" description="Low complexity" evidence="1">
    <location>
        <begin position="42"/>
        <end position="57"/>
    </location>
</feature>
<proteinExistence type="predicted"/>
<organism evidence="2 3">
    <name type="scientific">Actinoallomurus acaciae</name>
    <dbReference type="NCBI Taxonomy" id="502577"/>
    <lineage>
        <taxon>Bacteria</taxon>
        <taxon>Bacillati</taxon>
        <taxon>Actinomycetota</taxon>
        <taxon>Actinomycetes</taxon>
        <taxon>Streptosporangiales</taxon>
        <taxon>Thermomonosporaceae</taxon>
        <taxon>Actinoallomurus</taxon>
    </lineage>
</organism>
<keyword evidence="3" id="KW-1185">Reference proteome</keyword>
<comment type="caution">
    <text evidence="2">The sequence shown here is derived from an EMBL/GenBank/DDBJ whole genome shotgun (WGS) entry which is preliminary data.</text>
</comment>
<accession>A0ABV5Z0Z6</accession>
<feature type="compositionally biased region" description="Basic residues" evidence="1">
    <location>
        <begin position="64"/>
        <end position="86"/>
    </location>
</feature>
<protein>
    <recommendedName>
        <fullName evidence="4">Serine/threonine protein kinase</fullName>
    </recommendedName>
</protein>
<feature type="region of interest" description="Disordered" evidence="1">
    <location>
        <begin position="25"/>
        <end position="86"/>
    </location>
</feature>
<name>A0ABV5Z0Z6_9ACTN</name>
<feature type="non-terminal residue" evidence="2">
    <location>
        <position position="1"/>
    </location>
</feature>
<evidence type="ECO:0000256" key="1">
    <source>
        <dbReference type="SAM" id="MobiDB-lite"/>
    </source>
</evidence>
<evidence type="ECO:0008006" key="4">
    <source>
        <dbReference type="Google" id="ProtNLM"/>
    </source>
</evidence>
<dbReference type="Proteomes" id="UP001589627">
    <property type="component" value="Unassembled WGS sequence"/>
</dbReference>
<evidence type="ECO:0000313" key="3">
    <source>
        <dbReference type="Proteomes" id="UP001589627"/>
    </source>
</evidence>
<gene>
    <name evidence="2" type="ORF">ACFFNX_49915</name>
</gene>